<dbReference type="InterPro" id="IPR036322">
    <property type="entry name" value="WD40_repeat_dom_sf"/>
</dbReference>
<dbReference type="Proteomes" id="UP000703269">
    <property type="component" value="Unassembled WGS sequence"/>
</dbReference>
<evidence type="ECO:0008006" key="6">
    <source>
        <dbReference type="Google" id="ProtNLM"/>
    </source>
</evidence>
<reference evidence="4 5" key="1">
    <citation type="submission" date="2021-08" db="EMBL/GenBank/DDBJ databases">
        <title>Draft Genome Sequence of Phanerochaete sordida strain YK-624.</title>
        <authorList>
            <person name="Mori T."/>
            <person name="Dohra H."/>
            <person name="Suzuki T."/>
            <person name="Kawagishi H."/>
            <person name="Hirai H."/>
        </authorList>
    </citation>
    <scope>NUCLEOTIDE SEQUENCE [LARGE SCALE GENOMIC DNA]</scope>
    <source>
        <strain evidence="4 5">YK-624</strain>
    </source>
</reference>
<comment type="caution">
    <text evidence="4">The sequence shown here is derived from an EMBL/GenBank/DDBJ whole genome shotgun (WGS) entry which is preliminary data.</text>
</comment>
<dbReference type="SUPFAM" id="SSF50978">
    <property type="entry name" value="WD40 repeat-like"/>
    <property type="match status" value="1"/>
</dbReference>
<sequence>MFTIHQTLDSRAPYRIYEASLSELGSGCPLWYPEPHVTGEPQIGDVGYVRDGAFVRLFNLNSTADYSVKHWRTAYKVEPSLPEDVFALDKRNAPMGPGRFKSRGVEEIKLEGEATGGVESGSATLSASYACREVQGALLVLKSQAYAESLYDNEILEKYMTLEHDNWHAYARGTLGHRIDQEDIVLVSGWVKAPADWATAAFSTHNSTNQLSAKGQIGHLFGLGFLRSRHKSYSGPEMERSGAKYPKKAGSDALKDQCVFVKRYKIKKRLGIVRIMVAGAGSHAFPPEDDGSGADGPTALSSDQNLGVPVALFNEEKGRFIEPLDVLLEYILEVSEARYAIARDEDIDSVLGGATHPADFSTYLRQRQPPVVVDDNRGRIATLDLMQHDQSKLRRPRISRPDIERWPHISMNGSAVVQFARVSLPQKKKQTSRELATFPYLLFNETTGITRNPHRYALSTDGALIAVVGQTPEITIWRTSDGLRLSRLGEDGQRSSITAITFSPDGRRLVSAPWSQELIVWDVVHGAPLSRLPRHSSHAAFLSFSPCGRYLACGSTNGHIEIWNSPSGPSAYTSSLGSEILGLVYDPEGRQLAVVLRGKVVIHLVGSRISELTTIRLPHTEKSYTATFSPNGDRILICVEGQSARVYTTKKGKEALRSDTRGRSVVAAALSPDGATLASASVDPDRGADAIIVLQESSKGTELRRIPILVGGSSLSFSPDGAFIVAVWDLGSVTVHNAKSGTQVARLAGVSQQPLTDVRFLPDSRRILFAYAGGPLGIISIADTLRVH</sequence>
<protein>
    <recommendedName>
        <fullName evidence="6">WD40 repeat-like protein</fullName>
    </recommendedName>
</protein>
<dbReference type="EMBL" id="BPQB01000039">
    <property type="protein sequence ID" value="GJE94301.1"/>
    <property type="molecule type" value="Genomic_DNA"/>
</dbReference>
<dbReference type="AlphaFoldDB" id="A0A9P3LG82"/>
<dbReference type="OrthoDB" id="1068471at2759"/>
<proteinExistence type="predicted"/>
<dbReference type="InterPro" id="IPR001680">
    <property type="entry name" value="WD40_rpt"/>
</dbReference>
<organism evidence="4 5">
    <name type="scientific">Phanerochaete sordida</name>
    <dbReference type="NCBI Taxonomy" id="48140"/>
    <lineage>
        <taxon>Eukaryota</taxon>
        <taxon>Fungi</taxon>
        <taxon>Dikarya</taxon>
        <taxon>Basidiomycota</taxon>
        <taxon>Agaricomycotina</taxon>
        <taxon>Agaricomycetes</taxon>
        <taxon>Polyporales</taxon>
        <taxon>Phanerochaetaceae</taxon>
        <taxon>Phanerochaete</taxon>
    </lineage>
</organism>
<feature type="repeat" description="WD" evidence="3">
    <location>
        <begin position="490"/>
        <end position="531"/>
    </location>
</feature>
<evidence type="ECO:0000256" key="1">
    <source>
        <dbReference type="ARBA" id="ARBA00022574"/>
    </source>
</evidence>
<evidence type="ECO:0000313" key="4">
    <source>
        <dbReference type="EMBL" id="GJE94301.1"/>
    </source>
</evidence>
<gene>
    <name evidence="4" type="ORF">PsYK624_104700</name>
</gene>
<evidence type="ECO:0000256" key="2">
    <source>
        <dbReference type="ARBA" id="ARBA00022737"/>
    </source>
</evidence>
<dbReference type="InterPro" id="IPR015943">
    <property type="entry name" value="WD40/YVTN_repeat-like_dom_sf"/>
</dbReference>
<dbReference type="PROSITE" id="PS50294">
    <property type="entry name" value="WD_REPEATS_REGION"/>
    <property type="match status" value="2"/>
</dbReference>
<feature type="repeat" description="WD" evidence="3">
    <location>
        <begin position="532"/>
        <end position="573"/>
    </location>
</feature>
<dbReference type="PROSITE" id="PS50082">
    <property type="entry name" value="WD_REPEATS_2"/>
    <property type="match status" value="2"/>
</dbReference>
<keyword evidence="2" id="KW-0677">Repeat</keyword>
<evidence type="ECO:0000256" key="3">
    <source>
        <dbReference type="PROSITE-ProRule" id="PRU00221"/>
    </source>
</evidence>
<keyword evidence="1 3" id="KW-0853">WD repeat</keyword>
<dbReference type="Gene3D" id="2.130.10.10">
    <property type="entry name" value="YVTN repeat-like/Quinoprotein amine dehydrogenase"/>
    <property type="match status" value="2"/>
</dbReference>
<evidence type="ECO:0000313" key="5">
    <source>
        <dbReference type="Proteomes" id="UP000703269"/>
    </source>
</evidence>
<dbReference type="PANTHER" id="PTHR19848">
    <property type="entry name" value="WD40 REPEAT PROTEIN"/>
    <property type="match status" value="1"/>
</dbReference>
<dbReference type="SMART" id="SM00320">
    <property type="entry name" value="WD40"/>
    <property type="match status" value="5"/>
</dbReference>
<dbReference type="PANTHER" id="PTHR19848:SF8">
    <property type="entry name" value="F-BOX AND WD REPEAT DOMAIN CONTAINING 7"/>
    <property type="match status" value="1"/>
</dbReference>
<keyword evidence="5" id="KW-1185">Reference proteome</keyword>
<accession>A0A9P3LG82</accession>
<dbReference type="Pfam" id="PF00400">
    <property type="entry name" value="WD40"/>
    <property type="match status" value="2"/>
</dbReference>
<name>A0A9P3LG82_9APHY</name>